<feature type="compositionally biased region" description="Basic and acidic residues" evidence="1">
    <location>
        <begin position="493"/>
        <end position="515"/>
    </location>
</feature>
<dbReference type="PANTHER" id="PTHR12963">
    <property type="entry name" value="THYROID RECEPTOR INTERACTING PROTEIN RELATED"/>
    <property type="match status" value="1"/>
</dbReference>
<evidence type="ECO:0000256" key="1">
    <source>
        <dbReference type="SAM" id="MobiDB-lite"/>
    </source>
</evidence>
<feature type="domain" description="TRIP4/RQT4 C2HC5-type zinc finger" evidence="2">
    <location>
        <begin position="261"/>
        <end position="312"/>
    </location>
</feature>
<dbReference type="VEuPathDB" id="FungiDB:EYZ11_001408"/>
<dbReference type="GO" id="GO:0180022">
    <property type="term" value="C:RQC-trigger complex"/>
    <property type="evidence" value="ECO:0007669"/>
    <property type="project" value="InterPro"/>
</dbReference>
<evidence type="ECO:0000313" key="5">
    <source>
        <dbReference type="Proteomes" id="UP000308092"/>
    </source>
</evidence>
<name>A0A4S3JUM9_9EURO</name>
<reference evidence="4 5" key="1">
    <citation type="submission" date="2019-03" db="EMBL/GenBank/DDBJ databases">
        <title>The genome sequence of a newly discovered highly antifungal drug resistant Aspergillus species, Aspergillus tanneri NIH 1004.</title>
        <authorList>
            <person name="Mounaud S."/>
            <person name="Singh I."/>
            <person name="Joardar V."/>
            <person name="Pakala S."/>
            <person name="Pakala S."/>
            <person name="Venepally P."/>
            <person name="Hoover J."/>
            <person name="Nierman W."/>
            <person name="Chung J."/>
            <person name="Losada L."/>
        </authorList>
    </citation>
    <scope>NUCLEOTIDE SEQUENCE [LARGE SCALE GENOMIC DNA]</scope>
    <source>
        <strain evidence="4 5">NIH1004</strain>
    </source>
</reference>
<dbReference type="GO" id="GO:0072344">
    <property type="term" value="P:rescue of stalled ribosome"/>
    <property type="evidence" value="ECO:0007669"/>
    <property type="project" value="InterPro"/>
</dbReference>
<dbReference type="PANTHER" id="PTHR12963:SF4">
    <property type="entry name" value="ACTIVATING SIGNAL COINTEGRATOR 1"/>
    <property type="match status" value="1"/>
</dbReference>
<reference evidence="3 6" key="2">
    <citation type="submission" date="2019-08" db="EMBL/GenBank/DDBJ databases">
        <title>The genome sequence of a newly discovered highly antifungal drug resistant Aspergillus species, Aspergillus tanneri NIH 1004.</title>
        <authorList>
            <person name="Mounaud S."/>
            <person name="Singh I."/>
            <person name="Joardar V."/>
            <person name="Pakala S."/>
            <person name="Pakala S."/>
            <person name="Venepally P."/>
            <person name="Chung J.K."/>
            <person name="Losada L."/>
            <person name="Nierman W.C."/>
        </authorList>
    </citation>
    <scope>NUCLEOTIDE SEQUENCE [LARGE SCALE GENOMIC DNA]</scope>
    <source>
        <strain evidence="3 6">NIH1004</strain>
    </source>
</reference>
<dbReference type="GO" id="GO:0045893">
    <property type="term" value="P:positive regulation of DNA-templated transcription"/>
    <property type="evidence" value="ECO:0007669"/>
    <property type="project" value="TreeGrafter"/>
</dbReference>
<organism evidence="4 5">
    <name type="scientific">Aspergillus tanneri</name>
    <dbReference type="NCBI Taxonomy" id="1220188"/>
    <lineage>
        <taxon>Eukaryota</taxon>
        <taxon>Fungi</taxon>
        <taxon>Dikarya</taxon>
        <taxon>Ascomycota</taxon>
        <taxon>Pezizomycotina</taxon>
        <taxon>Eurotiomycetes</taxon>
        <taxon>Eurotiomycetidae</taxon>
        <taxon>Eurotiales</taxon>
        <taxon>Aspergillaceae</taxon>
        <taxon>Aspergillus</taxon>
        <taxon>Aspergillus subgen. Circumdati</taxon>
    </lineage>
</organism>
<keyword evidence="5" id="KW-1185">Reference proteome</keyword>
<dbReference type="EMBL" id="SOSA01000026">
    <property type="protein sequence ID" value="THC99087.1"/>
    <property type="molecule type" value="Genomic_DNA"/>
</dbReference>
<dbReference type="AlphaFoldDB" id="A0A4S3JUM9"/>
<dbReference type="InterPro" id="IPR039128">
    <property type="entry name" value="TRIP4-like"/>
</dbReference>
<feature type="compositionally biased region" description="Low complexity" evidence="1">
    <location>
        <begin position="77"/>
        <end position="92"/>
    </location>
</feature>
<sequence>MADTNLLAWGVPRLSQILPLDEESLRQILSYAASLSKDEGAEHLKNLLGDSPAAFEFIASFSARRESPAPHPRAVDSASSTRTSSPAAGTPSKKGKKTKPPLHIAGPVRQPENFGNVTGGYRKADQEEHYMSASSSRGIGKEKQTGGVEKGSDARLTTQFLIPSSREDSSASSSPAPSPVPKSVNTSKNPPSASGPVISDLLPNVKSKTAKSSSSSSRHGHGHGGTGASKGSLTTTNISDLTAAIAALEVSTNPTLSGEGQNCNCYATLHPLFDPAPNCLNCGKIICSLEGLQPCSFCGTPLLSSDDIQSMIRELRAERGQEKMRAHNEGIHHGGGPGLGGSGGSSKLDAAKVHRDRLLQFQAQNAKRTRVVDEAADFETPNVASTLWMSPAQRALALKKQQRILREMEDKARPEWEKKQTIMSLDIKGGRLTRVYHSAGLAEPSPSAEEQEEQAQVEETLGHDTGRTSNDEAFSRNPLLAAGGLLRPVWKGADGKVSENTARKERQQTWRRVQDDNDDNEQWILDGGAYGYA</sequence>
<dbReference type="OrthoDB" id="338816at2759"/>
<comment type="caution">
    <text evidence="4">The sequence shown here is derived from an EMBL/GenBank/DDBJ whole genome shotgun (WGS) entry which is preliminary data.</text>
</comment>
<dbReference type="Proteomes" id="UP000324241">
    <property type="component" value="Unassembled WGS sequence"/>
</dbReference>
<dbReference type="STRING" id="1220188.A0A4S3JUM9"/>
<evidence type="ECO:0000313" key="6">
    <source>
        <dbReference type="Proteomes" id="UP000324241"/>
    </source>
</evidence>
<dbReference type="Proteomes" id="UP000308092">
    <property type="component" value="Unassembled WGS sequence"/>
</dbReference>
<dbReference type="InterPro" id="IPR009349">
    <property type="entry name" value="TRIP4/RQT4_C2HC5_Znf"/>
</dbReference>
<gene>
    <name evidence="3" type="ORF">ATNIH1004_010226</name>
    <name evidence="4" type="ORF">EYZ11_001408</name>
</gene>
<evidence type="ECO:0000313" key="4">
    <source>
        <dbReference type="EMBL" id="THC99087.1"/>
    </source>
</evidence>
<evidence type="ECO:0000313" key="3">
    <source>
        <dbReference type="EMBL" id="KAA8643457.1"/>
    </source>
</evidence>
<feature type="compositionally biased region" description="Low complexity" evidence="1">
    <location>
        <begin position="206"/>
        <end position="217"/>
    </location>
</feature>
<dbReference type="GO" id="GO:0008270">
    <property type="term" value="F:zinc ion binding"/>
    <property type="evidence" value="ECO:0007669"/>
    <property type="project" value="InterPro"/>
</dbReference>
<dbReference type="GO" id="GO:0005634">
    <property type="term" value="C:nucleus"/>
    <property type="evidence" value="ECO:0007669"/>
    <property type="project" value="InterPro"/>
</dbReference>
<feature type="region of interest" description="Disordered" evidence="1">
    <location>
        <begin position="441"/>
        <end position="475"/>
    </location>
</feature>
<dbReference type="GeneID" id="54332928"/>
<dbReference type="RefSeq" id="XP_033422819.1">
    <property type="nucleotide sequence ID" value="XM_033574801.1"/>
</dbReference>
<dbReference type="EMBL" id="QUQM01000005">
    <property type="protein sequence ID" value="KAA8643457.1"/>
    <property type="molecule type" value="Genomic_DNA"/>
</dbReference>
<dbReference type="Pfam" id="PF06221">
    <property type="entry name" value="zf-C2HC5"/>
    <property type="match status" value="1"/>
</dbReference>
<feature type="region of interest" description="Disordered" evidence="1">
    <location>
        <begin position="65"/>
        <end position="233"/>
    </location>
</feature>
<accession>A0A4S3JUM9</accession>
<feature type="region of interest" description="Disordered" evidence="1">
    <location>
        <begin position="491"/>
        <end position="533"/>
    </location>
</feature>
<protein>
    <recommendedName>
        <fullName evidence="2">TRIP4/RQT4 C2HC5-type zinc finger domain-containing protein</fullName>
    </recommendedName>
</protein>
<evidence type="ECO:0000259" key="2">
    <source>
        <dbReference type="Pfam" id="PF06221"/>
    </source>
</evidence>
<proteinExistence type="predicted"/>
<feature type="compositionally biased region" description="Basic and acidic residues" evidence="1">
    <location>
        <begin position="460"/>
        <end position="474"/>
    </location>
</feature>